<feature type="domain" description="Bacterial sugar transferase" evidence="8">
    <location>
        <begin position="276"/>
        <end position="458"/>
    </location>
</feature>
<keyword evidence="3 9" id="KW-0808">Transferase</keyword>
<name>A0AAU4K7S2_9NOCA</name>
<evidence type="ECO:0000256" key="1">
    <source>
        <dbReference type="ARBA" id="ARBA00004141"/>
    </source>
</evidence>
<keyword evidence="10" id="KW-1185">Reference proteome</keyword>
<evidence type="ECO:0000256" key="5">
    <source>
        <dbReference type="ARBA" id="ARBA00022989"/>
    </source>
</evidence>
<evidence type="ECO:0000259" key="8">
    <source>
        <dbReference type="Pfam" id="PF02397"/>
    </source>
</evidence>
<dbReference type="GO" id="GO:0016020">
    <property type="term" value="C:membrane"/>
    <property type="evidence" value="ECO:0007669"/>
    <property type="project" value="UniProtKB-SubCell"/>
</dbReference>
<dbReference type="NCBIfam" id="TIGR03025">
    <property type="entry name" value="EPS_sugtrans"/>
    <property type="match status" value="1"/>
</dbReference>
<dbReference type="GO" id="GO:0016780">
    <property type="term" value="F:phosphotransferase activity, for other substituted phosphate groups"/>
    <property type="evidence" value="ECO:0007669"/>
    <property type="project" value="TreeGrafter"/>
</dbReference>
<dbReference type="SUPFAM" id="SSF51735">
    <property type="entry name" value="NAD(P)-binding Rossmann-fold domains"/>
    <property type="match status" value="1"/>
</dbReference>
<feature type="transmembrane region" description="Helical" evidence="7">
    <location>
        <begin position="53"/>
        <end position="71"/>
    </location>
</feature>
<dbReference type="Pfam" id="PF13727">
    <property type="entry name" value="CoA_binding_3"/>
    <property type="match status" value="1"/>
</dbReference>
<keyword evidence="4 7" id="KW-0812">Transmembrane</keyword>
<dbReference type="Gene3D" id="3.40.50.720">
    <property type="entry name" value="NAD(P)-binding Rossmann-like Domain"/>
    <property type="match status" value="1"/>
</dbReference>
<reference evidence="9 10" key="1">
    <citation type="submission" date="2022-10" db="EMBL/GenBank/DDBJ databases">
        <title>The complete genomes of actinobacterial strains from the NBC collection.</title>
        <authorList>
            <person name="Joergensen T.S."/>
            <person name="Alvarez Arevalo M."/>
            <person name="Sterndorff E.B."/>
            <person name="Faurdal D."/>
            <person name="Vuksanovic O."/>
            <person name="Mourched A.-S."/>
            <person name="Charusanti P."/>
            <person name="Shaw S."/>
            <person name="Blin K."/>
            <person name="Weber T."/>
        </authorList>
    </citation>
    <scope>NUCLEOTIDE SEQUENCE [LARGE SCALE GENOMIC DNA]</scope>
    <source>
        <strain evidence="9 10">NBC_00319</strain>
    </source>
</reference>
<evidence type="ECO:0000256" key="2">
    <source>
        <dbReference type="ARBA" id="ARBA00006464"/>
    </source>
</evidence>
<dbReference type="InterPro" id="IPR017475">
    <property type="entry name" value="EPS_sugar_tfrase"/>
</dbReference>
<proteinExistence type="inferred from homology"/>
<dbReference type="KEGG" id="whr:OG579_10190"/>
<evidence type="ECO:0000256" key="4">
    <source>
        <dbReference type="ARBA" id="ARBA00022692"/>
    </source>
</evidence>
<feature type="transmembrane region" description="Helical" evidence="7">
    <location>
        <begin position="107"/>
        <end position="132"/>
    </location>
</feature>
<dbReference type="PANTHER" id="PTHR30576:SF0">
    <property type="entry name" value="UNDECAPRENYL-PHOSPHATE N-ACETYLGALACTOSAMINYL 1-PHOSPHATE TRANSFERASE-RELATED"/>
    <property type="match status" value="1"/>
</dbReference>
<comment type="subcellular location">
    <subcellularLocation>
        <location evidence="1">Membrane</location>
        <topology evidence="1">Multi-pass membrane protein</topology>
    </subcellularLocation>
</comment>
<keyword evidence="6 7" id="KW-0472">Membrane</keyword>
<protein>
    <submittedName>
        <fullName evidence="9">Sugar transferase</fullName>
    </submittedName>
</protein>
<gene>
    <name evidence="9" type="ORF">OG579_10190</name>
</gene>
<dbReference type="Pfam" id="PF02397">
    <property type="entry name" value="Bac_transf"/>
    <property type="match status" value="1"/>
</dbReference>
<keyword evidence="5 7" id="KW-1133">Transmembrane helix</keyword>
<evidence type="ECO:0000313" key="10">
    <source>
        <dbReference type="Proteomes" id="UP001432128"/>
    </source>
</evidence>
<feature type="transmembrane region" description="Helical" evidence="7">
    <location>
        <begin position="278"/>
        <end position="304"/>
    </location>
</feature>
<accession>A0AAU4K7S2</accession>
<dbReference type="PANTHER" id="PTHR30576">
    <property type="entry name" value="COLANIC BIOSYNTHESIS UDP-GLUCOSE LIPID CARRIER TRANSFERASE"/>
    <property type="match status" value="1"/>
</dbReference>
<dbReference type="EMBL" id="CP108021">
    <property type="protein sequence ID" value="WUM22101.1"/>
    <property type="molecule type" value="Genomic_DNA"/>
</dbReference>
<feature type="transmembrane region" description="Helical" evidence="7">
    <location>
        <begin position="29"/>
        <end position="47"/>
    </location>
</feature>
<sequence>MSVRNFRGVAEVASPPRRVRRVAFGRQRIDAVLVVLELVIVTILLAAATQQRWPAPEAAVFVALLGTGGLYRSRLNASALEVLPRLAGFCVLATLAVVVVFDPTTPILRAGVEALGVASVLFVVRVLYYAVVRARRRSKPAMRSRTAIVGGGMVASKILQNLEQHPEFGLEPIIVVDSDPLPEIVEWGTPVTDGVENLREIVMRHNVETVIVAFSRTTDQNYVSPLRQCDDLDCEIFIVPRLFEFVHLTNDMDRVHTIPLVHVRRSAQRAWCWHAKRLVDLVVSSLALLLVSPVLLVCALAIAVTDRSGPIIFKQQRTGRNGTLFHLYKFRSMRPVSAATSDIDWSPDRSLRLTAIGRFLRKTSIDELPQLWNVVRGDMSLVGPRPERPHFVEQFESTVPSYQHRHRVNVGLTGWAAINGLRGDTSIDDRAIYDNFYIENWSIWLDAKIILLTFKAMLRGTGS</sequence>
<evidence type="ECO:0000256" key="3">
    <source>
        <dbReference type="ARBA" id="ARBA00022679"/>
    </source>
</evidence>
<dbReference type="RefSeq" id="WP_328859035.1">
    <property type="nucleotide sequence ID" value="NZ_CP108021.1"/>
</dbReference>
<evidence type="ECO:0000313" key="9">
    <source>
        <dbReference type="EMBL" id="WUM22101.1"/>
    </source>
</evidence>
<dbReference type="AlphaFoldDB" id="A0AAU4K7S2"/>
<feature type="transmembrane region" description="Helical" evidence="7">
    <location>
        <begin position="83"/>
        <end position="101"/>
    </location>
</feature>
<dbReference type="Proteomes" id="UP001432128">
    <property type="component" value="Chromosome"/>
</dbReference>
<dbReference type="InterPro" id="IPR003362">
    <property type="entry name" value="Bact_transf"/>
</dbReference>
<dbReference type="InterPro" id="IPR036291">
    <property type="entry name" value="NAD(P)-bd_dom_sf"/>
</dbReference>
<evidence type="ECO:0000256" key="7">
    <source>
        <dbReference type="SAM" id="Phobius"/>
    </source>
</evidence>
<comment type="similarity">
    <text evidence="2">Belongs to the bacterial sugar transferase family.</text>
</comment>
<evidence type="ECO:0000256" key="6">
    <source>
        <dbReference type="ARBA" id="ARBA00023136"/>
    </source>
</evidence>
<organism evidence="9 10">
    <name type="scientific">Williamsia herbipolensis</name>
    <dbReference type="NCBI Taxonomy" id="1603258"/>
    <lineage>
        <taxon>Bacteria</taxon>
        <taxon>Bacillati</taxon>
        <taxon>Actinomycetota</taxon>
        <taxon>Actinomycetes</taxon>
        <taxon>Mycobacteriales</taxon>
        <taxon>Nocardiaceae</taxon>
        <taxon>Williamsia</taxon>
    </lineage>
</organism>